<dbReference type="InterPro" id="IPR036888">
    <property type="entry name" value="DNA_integrity_DisA_N_sf"/>
</dbReference>
<keyword evidence="2" id="KW-0808">Transferase</keyword>
<keyword evidence="4" id="KW-0547">Nucleotide-binding</keyword>
<proteinExistence type="inferred from homology"/>
<dbReference type="GO" id="GO:0005524">
    <property type="term" value="F:ATP binding"/>
    <property type="evidence" value="ECO:0007669"/>
    <property type="project" value="UniProtKB-KW"/>
</dbReference>
<organism evidence="7 8">
    <name type="scientific">Kolteria novifilia</name>
    <dbReference type="NCBI Taxonomy" id="2527975"/>
    <lineage>
        <taxon>Bacteria</taxon>
        <taxon>Pseudomonadati</taxon>
        <taxon>Planctomycetota</taxon>
        <taxon>Planctomycetia</taxon>
        <taxon>Kolteriales</taxon>
        <taxon>Kolteriaceae</taxon>
        <taxon>Kolteria</taxon>
    </lineage>
</organism>
<dbReference type="Pfam" id="PF02457">
    <property type="entry name" value="DAC"/>
    <property type="match status" value="1"/>
</dbReference>
<dbReference type="InterPro" id="IPR003390">
    <property type="entry name" value="DNA_integrity_scan_DisA_N"/>
</dbReference>
<evidence type="ECO:0000256" key="3">
    <source>
        <dbReference type="ARBA" id="ARBA00022695"/>
    </source>
</evidence>
<keyword evidence="8" id="KW-1185">Reference proteome</keyword>
<dbReference type="HAMAP" id="MF_00840">
    <property type="entry name" value="DacZ"/>
    <property type="match status" value="1"/>
</dbReference>
<evidence type="ECO:0000256" key="2">
    <source>
        <dbReference type="ARBA" id="ARBA00022679"/>
    </source>
</evidence>
<evidence type="ECO:0000313" key="7">
    <source>
        <dbReference type="EMBL" id="QDU64448.1"/>
    </source>
</evidence>
<evidence type="ECO:0000256" key="1">
    <source>
        <dbReference type="ARBA" id="ARBA00000877"/>
    </source>
</evidence>
<evidence type="ECO:0000256" key="5">
    <source>
        <dbReference type="ARBA" id="ARBA00022840"/>
    </source>
</evidence>
<dbReference type="InterPro" id="IPR014499">
    <property type="entry name" value="DAC_DacZ"/>
</dbReference>
<dbReference type="PANTHER" id="PTHR34185:SF1">
    <property type="entry name" value="DIADENYLATE CYCLASE"/>
    <property type="match status" value="1"/>
</dbReference>
<dbReference type="Gene3D" id="3.40.1700.10">
    <property type="entry name" value="DNA integrity scanning protein, DisA, N-terminal domain"/>
    <property type="match status" value="1"/>
</dbReference>
<protein>
    <submittedName>
        <fullName evidence="7">DisA bacterial checkpoint controller nucleotide-binding protein</fullName>
    </submittedName>
</protein>
<dbReference type="KEGG" id="knv:Pan216_53380"/>
<gene>
    <name evidence="7" type="ORF">Pan216_53380</name>
</gene>
<dbReference type="EMBL" id="CP036279">
    <property type="protein sequence ID" value="QDU64448.1"/>
    <property type="molecule type" value="Genomic_DNA"/>
</dbReference>
<dbReference type="InterPro" id="IPR050338">
    <property type="entry name" value="DisA"/>
</dbReference>
<dbReference type="OrthoDB" id="9775217at2"/>
<feature type="domain" description="DAC" evidence="6">
    <location>
        <begin position="139"/>
        <end position="298"/>
    </location>
</feature>
<reference evidence="7 8" key="1">
    <citation type="submission" date="2019-02" db="EMBL/GenBank/DDBJ databases">
        <title>Deep-cultivation of Planctomycetes and their phenomic and genomic characterization uncovers novel biology.</title>
        <authorList>
            <person name="Wiegand S."/>
            <person name="Jogler M."/>
            <person name="Boedeker C."/>
            <person name="Pinto D."/>
            <person name="Vollmers J."/>
            <person name="Rivas-Marin E."/>
            <person name="Kohn T."/>
            <person name="Peeters S.H."/>
            <person name="Heuer A."/>
            <person name="Rast P."/>
            <person name="Oberbeckmann S."/>
            <person name="Bunk B."/>
            <person name="Jeske O."/>
            <person name="Meyerdierks A."/>
            <person name="Storesund J.E."/>
            <person name="Kallscheuer N."/>
            <person name="Luecker S."/>
            <person name="Lage O.M."/>
            <person name="Pohl T."/>
            <person name="Merkel B.J."/>
            <person name="Hornburger P."/>
            <person name="Mueller R.-W."/>
            <person name="Bruemmer F."/>
            <person name="Labrenz M."/>
            <person name="Spormann A.M."/>
            <person name="Op den Camp H."/>
            <person name="Overmann J."/>
            <person name="Amann R."/>
            <person name="Jetten M.S.M."/>
            <person name="Mascher T."/>
            <person name="Medema M.H."/>
            <person name="Devos D.P."/>
            <person name="Kaster A.-K."/>
            <person name="Ovreas L."/>
            <person name="Rohde M."/>
            <person name="Galperin M.Y."/>
            <person name="Jogler C."/>
        </authorList>
    </citation>
    <scope>NUCLEOTIDE SEQUENCE [LARGE SCALE GENOMIC DNA]</scope>
    <source>
        <strain evidence="7 8">Pan216</strain>
    </source>
</reference>
<evidence type="ECO:0000259" key="6">
    <source>
        <dbReference type="PROSITE" id="PS51794"/>
    </source>
</evidence>
<evidence type="ECO:0000313" key="8">
    <source>
        <dbReference type="Proteomes" id="UP000317093"/>
    </source>
</evidence>
<comment type="catalytic activity">
    <reaction evidence="1">
        <text>2 ATP = 3',3'-c-di-AMP + 2 diphosphate</text>
        <dbReference type="Rhea" id="RHEA:35655"/>
        <dbReference type="ChEBI" id="CHEBI:30616"/>
        <dbReference type="ChEBI" id="CHEBI:33019"/>
        <dbReference type="ChEBI" id="CHEBI:71500"/>
        <dbReference type="EC" id="2.7.7.85"/>
    </reaction>
</comment>
<dbReference type="PROSITE" id="PS51794">
    <property type="entry name" value="DAC"/>
    <property type="match status" value="1"/>
</dbReference>
<dbReference type="GO" id="GO:0106408">
    <property type="term" value="F:diadenylate cyclase activity"/>
    <property type="evidence" value="ECO:0007669"/>
    <property type="project" value="UniProtKB-EC"/>
</dbReference>
<dbReference type="Proteomes" id="UP000317093">
    <property type="component" value="Chromosome"/>
</dbReference>
<dbReference type="Pfam" id="PF21755">
    <property type="entry name" value="DacZ_P"/>
    <property type="match status" value="1"/>
</dbReference>
<dbReference type="PANTHER" id="PTHR34185">
    <property type="entry name" value="DIADENYLATE CYCLASE"/>
    <property type="match status" value="1"/>
</dbReference>
<dbReference type="SUPFAM" id="SSF143597">
    <property type="entry name" value="YojJ-like"/>
    <property type="match status" value="1"/>
</dbReference>
<keyword evidence="3" id="KW-0548">Nucleotidyltransferase</keyword>
<dbReference type="RefSeq" id="WP_145262669.1">
    <property type="nucleotide sequence ID" value="NZ_CP036279.1"/>
</dbReference>
<evidence type="ECO:0000256" key="4">
    <source>
        <dbReference type="ARBA" id="ARBA00022741"/>
    </source>
</evidence>
<keyword evidence="5" id="KW-0067">ATP-binding</keyword>
<dbReference type="GO" id="GO:0004016">
    <property type="term" value="F:adenylate cyclase activity"/>
    <property type="evidence" value="ECO:0007669"/>
    <property type="project" value="TreeGrafter"/>
</dbReference>
<dbReference type="AlphaFoldDB" id="A0A518BBT3"/>
<dbReference type="InterPro" id="IPR048544">
    <property type="entry name" value="DacZ_P"/>
</dbReference>
<name>A0A518BBT3_9BACT</name>
<accession>A0A518BBT3</accession>
<sequence length="306" mass="33050">MNTLTQSMLQHAYAIAQEVDAKALMFDAEAWENPDDLNEALAEVNYRLLLVSRSRPPGSQDSEVIEPPEMNSDRVSVIHIPNVPLTRLAQVKVSMLVGVAEKKLARGDVIVCLSGVQHSNRLDTMVVIRVGDEAEFFLTDESYPLPPDVDPAVFERVLSIASELAVEGRETRTVGATFVVGDSENVLENSRQLVFNPFHGYPEEDCNILSGGLDETIKEFAAIDGAFIIRGDGVVLAAGRYLMGTGKSTEQLRGGLGARHESAASITSVTDAVSITLSQSTSTITIFNSGRVMTEIEKIRVGGEGS</sequence>